<feature type="domain" description="Abortive phage infection protein C-terminal" evidence="1">
    <location>
        <begin position="257"/>
        <end position="447"/>
    </location>
</feature>
<evidence type="ECO:0000313" key="2">
    <source>
        <dbReference type="EMBL" id="NGM15017.1"/>
    </source>
</evidence>
<dbReference type="RefSeq" id="WP_164448880.1">
    <property type="nucleotide sequence ID" value="NZ_SAIY01000007.1"/>
</dbReference>
<comment type="caution">
    <text evidence="2">The sequence shown here is derived from an EMBL/GenBank/DDBJ whole genome shotgun (WGS) entry which is preliminary data.</text>
</comment>
<dbReference type="Proteomes" id="UP000478148">
    <property type="component" value="Unassembled WGS sequence"/>
</dbReference>
<sequence>MDRITKANMEAFRAEQSLGDLTEADVFELFATFCAVSDSVDEEFDINDVHVGGGDDLGIDGAAVIVNGVLVTSPEEVQDLLDVNGYIDARFIFVQAKTSSTFSGSLMMTLFDGVDEFFENEPELPMNDTVQNLHKVMQKVYDNSIKFRPKPTVTIHYITTGQWENDDYLVKKIDKRVTALRKTGLFSAVKFVPMGADELHESYQRSKNSAVGEFQFASRTVLPEIEGVSESYLGVVPATEFLKLIEDQSGNIRKSLFYDNVRDFQDFQNPVNADIRKTLQDSKSQGRFAVLNNGVTIVARGLQTVGNKFIMTDYQVVNGCQTSHVLFYERDQIGPSVYVPLKVIATEDEDVINSVITATNRQTQVTPENIYALGSFQKKLESFFASYPGKKRLYYERRSKQYNAVPGIKKVQIITVSQLIRAFGAMFTDSPHRASRYYQDLQAQVGKGIFNEDHKLEPYYVAAYAYYKLEFFFRNGNLSSYYKPSRFHLLMAFRYLAGGTPMPSLTANKAETYANRLSEILWNDTKALGFFQQAIAVVDAALKEQPLNRDTVKVQTFTTTVKKELGMFGSLP</sequence>
<dbReference type="AlphaFoldDB" id="A0A6M1L9Y6"/>
<evidence type="ECO:0000313" key="3">
    <source>
        <dbReference type="Proteomes" id="UP000478148"/>
    </source>
</evidence>
<reference evidence="2 3" key="1">
    <citation type="submission" date="2020-02" db="EMBL/GenBank/DDBJ databases">
        <title>Draft Genome Sequence of Verrucosispora sp. Strain CWR15, Isolated from Gulf of Mexico Sponge.</title>
        <authorList>
            <person name="Kennedy S.J."/>
            <person name="Cella E."/>
            <person name="Azarian T."/>
            <person name="Baker B.J."/>
            <person name="Shaw L.N."/>
        </authorList>
    </citation>
    <scope>NUCLEOTIDE SEQUENCE [LARGE SCALE GENOMIC DNA]</scope>
    <source>
        <strain evidence="2 3">CWR15</strain>
    </source>
</reference>
<dbReference type="EMBL" id="SAIY01000007">
    <property type="protein sequence ID" value="NGM15017.1"/>
    <property type="molecule type" value="Genomic_DNA"/>
</dbReference>
<organism evidence="2 3">
    <name type="scientific">Verrucosispora sioxanthis</name>
    <dbReference type="NCBI Taxonomy" id="2499994"/>
    <lineage>
        <taxon>Bacteria</taxon>
        <taxon>Bacillati</taxon>
        <taxon>Actinomycetota</taxon>
        <taxon>Actinomycetes</taxon>
        <taxon>Micromonosporales</taxon>
        <taxon>Micromonosporaceae</taxon>
        <taxon>Micromonospora</taxon>
    </lineage>
</organism>
<proteinExistence type="predicted"/>
<gene>
    <name evidence="2" type="ORF">ENC19_21390</name>
</gene>
<dbReference type="Pfam" id="PF10592">
    <property type="entry name" value="AIPR"/>
    <property type="match status" value="1"/>
</dbReference>
<evidence type="ECO:0000259" key="1">
    <source>
        <dbReference type="Pfam" id="PF10592"/>
    </source>
</evidence>
<keyword evidence="3" id="KW-1185">Reference proteome</keyword>
<protein>
    <submittedName>
        <fullName evidence="2">AIPR family protein</fullName>
    </submittedName>
</protein>
<accession>A0A6M1L9Y6</accession>
<name>A0A6M1L9Y6_9ACTN</name>
<dbReference type="InterPro" id="IPR018891">
    <property type="entry name" value="AIPR_C"/>
</dbReference>